<protein>
    <submittedName>
        <fullName evidence="2">Uncharacterized protein</fullName>
    </submittedName>
</protein>
<comment type="caution">
    <text evidence="2">The sequence shown here is derived from an EMBL/GenBank/DDBJ whole genome shotgun (WGS) entry which is preliminary data.</text>
</comment>
<evidence type="ECO:0000313" key="3">
    <source>
        <dbReference type="Proteomes" id="UP000751190"/>
    </source>
</evidence>
<reference evidence="2" key="1">
    <citation type="submission" date="2021-05" db="EMBL/GenBank/DDBJ databases">
        <title>The genome of the haptophyte Pavlova lutheri (Diacronema luteri, Pavlovales) - a model for lipid biosynthesis in eukaryotic algae.</title>
        <authorList>
            <person name="Hulatt C.J."/>
            <person name="Posewitz M.C."/>
        </authorList>
    </citation>
    <scope>NUCLEOTIDE SEQUENCE</scope>
    <source>
        <strain evidence="2">NIVA-4/92</strain>
    </source>
</reference>
<dbReference type="EMBL" id="JAGTXO010000008">
    <property type="protein sequence ID" value="KAG8466178.1"/>
    <property type="molecule type" value="Genomic_DNA"/>
</dbReference>
<name>A0A8J6CFZ8_DIALT</name>
<dbReference type="OrthoDB" id="10467627at2759"/>
<feature type="region of interest" description="Disordered" evidence="1">
    <location>
        <begin position="1"/>
        <end position="20"/>
    </location>
</feature>
<evidence type="ECO:0000313" key="2">
    <source>
        <dbReference type="EMBL" id="KAG8466178.1"/>
    </source>
</evidence>
<feature type="compositionally biased region" description="Low complexity" evidence="1">
    <location>
        <begin position="1"/>
        <end position="11"/>
    </location>
</feature>
<dbReference type="Proteomes" id="UP000751190">
    <property type="component" value="Unassembled WGS sequence"/>
</dbReference>
<gene>
    <name evidence="2" type="ORF">KFE25_001934</name>
</gene>
<proteinExistence type="predicted"/>
<organism evidence="2 3">
    <name type="scientific">Diacronema lutheri</name>
    <name type="common">Unicellular marine alga</name>
    <name type="synonym">Monochrysis lutheri</name>
    <dbReference type="NCBI Taxonomy" id="2081491"/>
    <lineage>
        <taxon>Eukaryota</taxon>
        <taxon>Haptista</taxon>
        <taxon>Haptophyta</taxon>
        <taxon>Pavlovophyceae</taxon>
        <taxon>Pavlovales</taxon>
        <taxon>Pavlovaceae</taxon>
        <taxon>Diacronema</taxon>
    </lineage>
</organism>
<evidence type="ECO:0000256" key="1">
    <source>
        <dbReference type="SAM" id="MobiDB-lite"/>
    </source>
</evidence>
<accession>A0A8J6CFZ8</accession>
<sequence length="188" mass="20677">MTTPSTPSTSTQSDEKSDERISITVTWRAIPSIRDGASASFTVSRKLKAGQVAMLPPPLNVRQAQVNLSEARVGVVHRNVALHASLTLEDLLKLHGAKTRELSMLGMLSDTSVFSLELMPAQLILERYGREKLTKAPVPYASSIKTRYMTSVQLFEYLKAHGVEVPEGLGTPRTVLRELAAEIEDGYR</sequence>
<keyword evidence="3" id="KW-1185">Reference proteome</keyword>
<dbReference type="AlphaFoldDB" id="A0A8J6CFZ8"/>